<evidence type="ECO:0000313" key="3">
    <source>
        <dbReference type="EMBL" id="TYB74200.1"/>
    </source>
</evidence>
<dbReference type="NCBIfam" id="TIGR00696">
    <property type="entry name" value="wecG_tagA_cpsF"/>
    <property type="match status" value="1"/>
</dbReference>
<dbReference type="PANTHER" id="PTHR34136">
    <property type="match status" value="1"/>
</dbReference>
<accession>A0A8H2LET8</accession>
<keyword evidence="2 3" id="KW-0808">Transferase</keyword>
<dbReference type="GO" id="GO:0016758">
    <property type="term" value="F:hexosyltransferase activity"/>
    <property type="evidence" value="ECO:0007669"/>
    <property type="project" value="TreeGrafter"/>
</dbReference>
<reference evidence="3 4" key="1">
    <citation type="submission" date="2019-08" db="EMBL/GenBank/DDBJ databases">
        <title>Genomes of Antarctic Bizionia species.</title>
        <authorList>
            <person name="Bowman J.P."/>
        </authorList>
    </citation>
    <scope>NUCLEOTIDE SEQUENCE [LARGE SCALE GENOMIC DNA]</scope>
    <source>
        <strain evidence="3 4">HFD</strain>
    </source>
</reference>
<dbReference type="AlphaFoldDB" id="A0A8H2LET8"/>
<keyword evidence="1" id="KW-0328">Glycosyltransferase</keyword>
<proteinExistence type="predicted"/>
<gene>
    <name evidence="3" type="ORF">ES676_08440</name>
</gene>
<protein>
    <submittedName>
        <fullName evidence="3">WecB/TagA/CpsF family glycosyltransferase</fullName>
    </submittedName>
</protein>
<dbReference type="Proteomes" id="UP000323324">
    <property type="component" value="Unassembled WGS sequence"/>
</dbReference>
<dbReference type="InterPro" id="IPR004629">
    <property type="entry name" value="WecG_TagA_CpsF"/>
</dbReference>
<dbReference type="Pfam" id="PF03808">
    <property type="entry name" value="Glyco_tran_WecG"/>
    <property type="match status" value="1"/>
</dbReference>
<comment type="caution">
    <text evidence="3">The sequence shown here is derived from an EMBL/GenBank/DDBJ whole genome shotgun (WGS) entry which is preliminary data.</text>
</comment>
<name>A0A8H2LET8_9FLAO</name>
<dbReference type="PANTHER" id="PTHR34136:SF1">
    <property type="entry name" value="UDP-N-ACETYL-D-MANNOSAMINURONIC ACID TRANSFERASE"/>
    <property type="match status" value="1"/>
</dbReference>
<evidence type="ECO:0000256" key="1">
    <source>
        <dbReference type="ARBA" id="ARBA00022676"/>
    </source>
</evidence>
<dbReference type="RefSeq" id="WP_148369884.1">
    <property type="nucleotide sequence ID" value="NZ_VSKM01000007.1"/>
</dbReference>
<evidence type="ECO:0000313" key="4">
    <source>
        <dbReference type="Proteomes" id="UP000323324"/>
    </source>
</evidence>
<organism evidence="3 4">
    <name type="scientific">Bizionia saleffrena</name>
    <dbReference type="NCBI Taxonomy" id="291189"/>
    <lineage>
        <taxon>Bacteria</taxon>
        <taxon>Pseudomonadati</taxon>
        <taxon>Bacteroidota</taxon>
        <taxon>Flavobacteriia</taxon>
        <taxon>Flavobacteriales</taxon>
        <taxon>Flavobacteriaceae</taxon>
        <taxon>Bizionia</taxon>
    </lineage>
</organism>
<dbReference type="CDD" id="cd06533">
    <property type="entry name" value="Glyco_transf_WecG_TagA"/>
    <property type="match status" value="1"/>
</dbReference>
<dbReference type="EMBL" id="VSKM01000007">
    <property type="protein sequence ID" value="TYB74200.1"/>
    <property type="molecule type" value="Genomic_DNA"/>
</dbReference>
<keyword evidence="4" id="KW-1185">Reference proteome</keyword>
<evidence type="ECO:0000256" key="2">
    <source>
        <dbReference type="ARBA" id="ARBA00022679"/>
    </source>
</evidence>
<sequence length="246" mass="27759">MNKINILNTHIHNVSMQETLAIVDHTISKGEQLHHVVVNAGKIVAMQSDLQLRQSVNESDLINADGQAVVWASKILGKPLKERVAGIDLMVNLVALAHQKKYKVFFFGAKEAVVKAVVDNYSKTYSPDIIAGYRNGYFKKEEEQDIAREIANSGANILFVAISSPTKENFLYDNKALLKNVNFIMGVGGSFDVVSGKVKRAPEWMQNSGLEWFYRFSQEPQRMWKRYLVGNSKFIGLVLNEKRKIK</sequence>